<organism evidence="1 2">
    <name type="scientific">Dothidotthia symphoricarpi CBS 119687</name>
    <dbReference type="NCBI Taxonomy" id="1392245"/>
    <lineage>
        <taxon>Eukaryota</taxon>
        <taxon>Fungi</taxon>
        <taxon>Dikarya</taxon>
        <taxon>Ascomycota</taxon>
        <taxon>Pezizomycotina</taxon>
        <taxon>Dothideomycetes</taxon>
        <taxon>Pleosporomycetidae</taxon>
        <taxon>Pleosporales</taxon>
        <taxon>Dothidotthiaceae</taxon>
        <taxon>Dothidotthia</taxon>
    </lineage>
</organism>
<keyword evidence="2" id="KW-1185">Reference proteome</keyword>
<dbReference type="EMBL" id="ML977498">
    <property type="protein sequence ID" value="KAF2134340.1"/>
    <property type="molecule type" value="Genomic_DNA"/>
</dbReference>
<dbReference type="GO" id="GO:0008757">
    <property type="term" value="F:S-adenosylmethionine-dependent methyltransferase activity"/>
    <property type="evidence" value="ECO:0007669"/>
    <property type="project" value="UniProtKB-ARBA"/>
</dbReference>
<dbReference type="CDD" id="cd02440">
    <property type="entry name" value="AdoMet_MTases"/>
    <property type="match status" value="1"/>
</dbReference>
<dbReference type="Pfam" id="PF10294">
    <property type="entry name" value="Methyltransf_16"/>
    <property type="match status" value="1"/>
</dbReference>
<keyword evidence="1" id="KW-0489">Methyltransferase</keyword>
<dbReference type="PANTHER" id="PTHR14614:SF132">
    <property type="entry name" value="PROTEIN-LYSINE METHYLTRANSFERASE C42C1.13"/>
    <property type="match status" value="1"/>
</dbReference>
<gene>
    <name evidence="1" type="ORF">P153DRAFT_281314</name>
</gene>
<dbReference type="GO" id="GO:0032259">
    <property type="term" value="P:methylation"/>
    <property type="evidence" value="ECO:0007669"/>
    <property type="project" value="UniProtKB-KW"/>
</dbReference>
<dbReference type="InterPro" id="IPR029063">
    <property type="entry name" value="SAM-dependent_MTases_sf"/>
</dbReference>
<evidence type="ECO:0000313" key="2">
    <source>
        <dbReference type="Proteomes" id="UP000799771"/>
    </source>
</evidence>
<dbReference type="OrthoDB" id="413520at2759"/>
<dbReference type="InterPro" id="IPR019410">
    <property type="entry name" value="Methyltransf_16"/>
</dbReference>
<accession>A0A6A6ARA0</accession>
<protein>
    <submittedName>
        <fullName evidence="1">S-adenosyl-L-methionine-dependent methyltransferase</fullName>
    </submittedName>
</protein>
<sequence length="349" mass="38374">MRYIRFLKTPRIVVEKGTSRRQIHCLITITSDLGDSFLPYDVELSAELLSSQNEEQTIVWKTVQWTSGMRSLAITLPLPKSSPPSLRVKVGTDAKSTHDEYSALSGEHTRGIVSAWSAPFSLSTPAMKLAERRFTLPSNQKLHIWEETGESIARHIWDAGITLSCHIYDIASLLPPPRTPPLHILELGTGCGTVGISLAQLLPNAHILLTDLPEATDIVSRNIRAAKPANGSSLTFATLDWDADLPRYLPPSIDLVLAADCTYNPDSSPALVRTLGRLAEASTRVVVAVAMKMRHSSEEVFFKLMEQAGFEEVRVLEYKLPGDVETGEEVVYLHVYGYGVGKGRDDVAA</sequence>
<dbReference type="AlphaFoldDB" id="A0A6A6ARA0"/>
<dbReference type="Gene3D" id="3.40.50.150">
    <property type="entry name" value="Vaccinia Virus protein VP39"/>
    <property type="match status" value="1"/>
</dbReference>
<dbReference type="GO" id="GO:0005829">
    <property type="term" value="C:cytosol"/>
    <property type="evidence" value="ECO:0007669"/>
    <property type="project" value="TreeGrafter"/>
</dbReference>
<dbReference type="RefSeq" id="XP_033528727.1">
    <property type="nucleotide sequence ID" value="XM_033663136.1"/>
</dbReference>
<dbReference type="SUPFAM" id="SSF53335">
    <property type="entry name" value="S-adenosyl-L-methionine-dependent methyltransferases"/>
    <property type="match status" value="1"/>
</dbReference>
<keyword evidence="1" id="KW-0808">Transferase</keyword>
<reference evidence="1" key="1">
    <citation type="journal article" date="2020" name="Stud. Mycol.">
        <title>101 Dothideomycetes genomes: a test case for predicting lifestyles and emergence of pathogens.</title>
        <authorList>
            <person name="Haridas S."/>
            <person name="Albert R."/>
            <person name="Binder M."/>
            <person name="Bloem J."/>
            <person name="Labutti K."/>
            <person name="Salamov A."/>
            <person name="Andreopoulos B."/>
            <person name="Baker S."/>
            <person name="Barry K."/>
            <person name="Bills G."/>
            <person name="Bluhm B."/>
            <person name="Cannon C."/>
            <person name="Castanera R."/>
            <person name="Culley D."/>
            <person name="Daum C."/>
            <person name="Ezra D."/>
            <person name="Gonzalez J."/>
            <person name="Henrissat B."/>
            <person name="Kuo A."/>
            <person name="Liang C."/>
            <person name="Lipzen A."/>
            <person name="Lutzoni F."/>
            <person name="Magnuson J."/>
            <person name="Mondo S."/>
            <person name="Nolan M."/>
            <person name="Ohm R."/>
            <person name="Pangilinan J."/>
            <person name="Park H.-J."/>
            <person name="Ramirez L."/>
            <person name="Alfaro M."/>
            <person name="Sun H."/>
            <person name="Tritt A."/>
            <person name="Yoshinaga Y."/>
            <person name="Zwiers L.-H."/>
            <person name="Turgeon B."/>
            <person name="Goodwin S."/>
            <person name="Spatafora J."/>
            <person name="Crous P."/>
            <person name="Grigoriev I."/>
        </authorList>
    </citation>
    <scope>NUCLEOTIDE SEQUENCE</scope>
    <source>
        <strain evidence="1">CBS 119687</strain>
    </source>
</reference>
<proteinExistence type="predicted"/>
<dbReference type="Proteomes" id="UP000799771">
    <property type="component" value="Unassembled WGS sequence"/>
</dbReference>
<dbReference type="PANTHER" id="PTHR14614">
    <property type="entry name" value="HEPATOCELLULAR CARCINOMA-ASSOCIATED ANTIGEN"/>
    <property type="match status" value="1"/>
</dbReference>
<name>A0A6A6ARA0_9PLEO</name>
<evidence type="ECO:0000313" key="1">
    <source>
        <dbReference type="EMBL" id="KAF2134340.1"/>
    </source>
</evidence>
<dbReference type="GeneID" id="54403568"/>